<dbReference type="PRINTS" id="PR00102">
    <property type="entry name" value="OTCASE"/>
</dbReference>
<dbReference type="PROSITE" id="PS00097">
    <property type="entry name" value="CARBAMOYLTRANSFERASE"/>
    <property type="match status" value="1"/>
</dbReference>
<evidence type="ECO:0000313" key="10">
    <source>
        <dbReference type="EMBL" id="NKZ23607.1"/>
    </source>
</evidence>
<keyword evidence="11" id="KW-1185">Reference proteome</keyword>
<dbReference type="InterPro" id="IPR002292">
    <property type="entry name" value="Orn/put_carbamltrans"/>
</dbReference>
<comment type="subcellular location">
    <subcellularLocation>
        <location evidence="1 7">Cytoplasm</location>
    </subcellularLocation>
</comment>
<keyword evidence="5 7" id="KW-0808">Transferase</keyword>
<feature type="binding site" evidence="7">
    <location>
        <begin position="65"/>
        <end position="68"/>
    </location>
    <ligand>
        <name>carbamoyl phosphate</name>
        <dbReference type="ChEBI" id="CHEBI:58228"/>
    </ligand>
</feature>
<dbReference type="GO" id="GO:0042450">
    <property type="term" value="P:L-arginine biosynthetic process via ornithine"/>
    <property type="evidence" value="ECO:0007669"/>
    <property type="project" value="UniProtKB-UniRule"/>
</dbReference>
<dbReference type="SUPFAM" id="SSF53671">
    <property type="entry name" value="Aspartate/ornithine carbamoyltransferase"/>
    <property type="match status" value="1"/>
</dbReference>
<feature type="binding site" evidence="7">
    <location>
        <position position="239"/>
    </location>
    <ligand>
        <name>L-ornithine</name>
        <dbReference type="ChEBI" id="CHEBI:46911"/>
    </ligand>
</feature>
<comment type="caution">
    <text evidence="10">The sequence shown here is derived from an EMBL/GenBank/DDBJ whole genome shotgun (WGS) entry which is preliminary data.</text>
</comment>
<evidence type="ECO:0000256" key="2">
    <source>
        <dbReference type="ARBA" id="ARBA00007805"/>
    </source>
</evidence>
<feature type="binding site" evidence="7">
    <location>
        <position position="175"/>
    </location>
    <ligand>
        <name>L-ornithine</name>
        <dbReference type="ChEBI" id="CHEBI:46911"/>
    </ligand>
</feature>
<dbReference type="Proteomes" id="UP000549765">
    <property type="component" value="Unassembled WGS sequence"/>
</dbReference>
<sequence>MTSINTNTINSVFQGRSFLAEKDFTPAELQYLIDFGLHLKHLAHHNIFPHYLTGLNIALLFEKASTRTRAAFTTAAIELGAHPEYLGTNDIQLGSKESIEDTAIVLGRMFDGIEFRGFKQSDVNELAKYSGVPVWNGLTDDWHPTQMIADFMTIKENFGHLHGLKLAYVGDGRNNVAKSLLITGSMLGVEVHIITPKELQPPADVIQLAYQLAQPTKVQPVISDNLTVGVKNANIIYTDVWVSMGETDWQERVALLKPYQVNMELLELTQNTSEKLIFLHCLPAFHDTNTEYGATVNADYGITAMEVTDEVFRSKYARQWQQAENRKHAIKAIMAATLGNLFIPKVPDL</sequence>
<dbReference type="PANTHER" id="PTHR45753">
    <property type="entry name" value="ORNITHINE CARBAMOYLTRANSFERASE, MITOCHONDRIAL"/>
    <property type="match status" value="1"/>
</dbReference>
<dbReference type="RefSeq" id="WP_168721392.1">
    <property type="nucleotide sequence ID" value="NZ_JAAXPN010000001.1"/>
</dbReference>
<dbReference type="InterPro" id="IPR006131">
    <property type="entry name" value="Asp_carbamoyltransf_Asp/Orn-bd"/>
</dbReference>
<evidence type="ECO:0000259" key="9">
    <source>
        <dbReference type="Pfam" id="PF02729"/>
    </source>
</evidence>
<gene>
    <name evidence="10" type="primary">argF</name>
    <name evidence="10" type="ORF">HF964_02135</name>
</gene>
<evidence type="ECO:0000256" key="4">
    <source>
        <dbReference type="ARBA" id="ARBA00022490"/>
    </source>
</evidence>
<dbReference type="GO" id="GO:0019240">
    <property type="term" value="P:citrulline biosynthetic process"/>
    <property type="evidence" value="ECO:0007669"/>
    <property type="project" value="TreeGrafter"/>
</dbReference>
<dbReference type="EMBL" id="JAAXPN010000001">
    <property type="protein sequence ID" value="NKZ23607.1"/>
    <property type="molecule type" value="Genomic_DNA"/>
</dbReference>
<dbReference type="InterPro" id="IPR024904">
    <property type="entry name" value="OTCase_ArgI"/>
</dbReference>
<comment type="similarity">
    <text evidence="2 7">Belongs to the aspartate/ornithine carbamoyltransferase superfamily. OTCase family.</text>
</comment>
<feature type="binding site" evidence="7">
    <location>
        <position position="116"/>
    </location>
    <ligand>
        <name>carbamoyl phosphate</name>
        <dbReference type="ChEBI" id="CHEBI:58228"/>
    </ligand>
</feature>
<feature type="binding site" evidence="7">
    <location>
        <begin position="143"/>
        <end position="146"/>
    </location>
    <ligand>
        <name>carbamoyl phosphate</name>
        <dbReference type="ChEBI" id="CHEBI:58228"/>
    </ligand>
</feature>
<accession>A0A7X6N2Q2</accession>
<feature type="binding site" evidence="7">
    <location>
        <position position="326"/>
    </location>
    <ligand>
        <name>carbamoyl phosphate</name>
        <dbReference type="ChEBI" id="CHEBI:58228"/>
    </ligand>
</feature>
<reference evidence="10 11" key="1">
    <citation type="submission" date="2020-04" db="EMBL/GenBank/DDBJ databases">
        <title>MicrobeNet Type strains.</title>
        <authorList>
            <person name="Nicholson A.C."/>
        </authorList>
    </citation>
    <scope>NUCLEOTIDE SEQUENCE [LARGE SCALE GENOMIC DNA]</scope>
    <source>
        <strain evidence="10 11">CCUG 61472</strain>
    </source>
</reference>
<dbReference type="InterPro" id="IPR006132">
    <property type="entry name" value="Asp/Orn_carbamoyltranf_P-bd"/>
</dbReference>
<dbReference type="NCBIfam" id="TIGR00658">
    <property type="entry name" value="orni_carb_tr"/>
    <property type="match status" value="1"/>
</dbReference>
<feature type="binding site" evidence="7">
    <location>
        <begin position="281"/>
        <end position="282"/>
    </location>
    <ligand>
        <name>carbamoyl phosphate</name>
        <dbReference type="ChEBI" id="CHEBI:58228"/>
    </ligand>
</feature>
<dbReference type="GO" id="GO:0004585">
    <property type="term" value="F:ornithine carbamoyltransferase activity"/>
    <property type="evidence" value="ECO:0007669"/>
    <property type="project" value="UniProtKB-UniRule"/>
</dbReference>
<comment type="catalytic activity">
    <reaction evidence="6 7">
        <text>carbamoyl phosphate + L-ornithine = L-citrulline + phosphate + H(+)</text>
        <dbReference type="Rhea" id="RHEA:19513"/>
        <dbReference type="ChEBI" id="CHEBI:15378"/>
        <dbReference type="ChEBI" id="CHEBI:43474"/>
        <dbReference type="ChEBI" id="CHEBI:46911"/>
        <dbReference type="ChEBI" id="CHEBI:57743"/>
        <dbReference type="ChEBI" id="CHEBI:58228"/>
        <dbReference type="EC" id="2.1.3.3"/>
    </reaction>
</comment>
<proteinExistence type="inferred from homology"/>
<evidence type="ECO:0000256" key="5">
    <source>
        <dbReference type="ARBA" id="ARBA00022679"/>
    </source>
</evidence>
<dbReference type="GO" id="GO:0016597">
    <property type="term" value="F:amino acid binding"/>
    <property type="evidence" value="ECO:0007669"/>
    <property type="project" value="InterPro"/>
</dbReference>
<feature type="domain" description="Aspartate/ornithine carbamoyltransferase carbamoyl-P binding" evidence="9">
    <location>
        <begin position="16"/>
        <end position="156"/>
    </location>
</feature>
<evidence type="ECO:0000256" key="7">
    <source>
        <dbReference type="HAMAP-Rule" id="MF_01109"/>
    </source>
</evidence>
<keyword evidence="4 7" id="KW-0963">Cytoplasm</keyword>
<evidence type="ECO:0000256" key="6">
    <source>
        <dbReference type="ARBA" id="ARBA00048772"/>
    </source>
</evidence>
<dbReference type="PRINTS" id="PR00100">
    <property type="entry name" value="AOTCASE"/>
</dbReference>
<dbReference type="EC" id="2.1.3.3" evidence="3 7"/>
<dbReference type="InterPro" id="IPR036901">
    <property type="entry name" value="Asp/Orn_carbamoylTrfase_sf"/>
</dbReference>
<dbReference type="AlphaFoldDB" id="A0A7X6N2Q2"/>
<evidence type="ECO:0000256" key="3">
    <source>
        <dbReference type="ARBA" id="ARBA00013007"/>
    </source>
</evidence>
<dbReference type="PANTHER" id="PTHR45753:SF1">
    <property type="entry name" value="ORNITHINE CARBAMOYLTRANSFERASE, CATABOLIC"/>
    <property type="match status" value="1"/>
</dbReference>
<feature type="domain" description="Aspartate/ornithine carbamoyltransferase Asp/Orn-binding" evidence="8">
    <location>
        <begin position="163"/>
        <end position="336"/>
    </location>
</feature>
<dbReference type="InterPro" id="IPR006130">
    <property type="entry name" value="Asp/Orn_carbamoylTrfase"/>
</dbReference>
<dbReference type="Pfam" id="PF00185">
    <property type="entry name" value="OTCace"/>
    <property type="match status" value="1"/>
</dbReference>
<dbReference type="HAMAP" id="MF_01109">
    <property type="entry name" value="OTCase"/>
    <property type="match status" value="1"/>
</dbReference>
<feature type="binding site" evidence="7">
    <location>
        <begin position="243"/>
        <end position="244"/>
    </location>
    <ligand>
        <name>L-ornithine</name>
        <dbReference type="ChEBI" id="CHEBI:46911"/>
    </ligand>
</feature>
<evidence type="ECO:0000259" key="8">
    <source>
        <dbReference type="Pfam" id="PF00185"/>
    </source>
</evidence>
<organism evidence="10 11">
    <name type="scientific">Periweissella fabalis</name>
    <dbReference type="NCBI Taxonomy" id="1070421"/>
    <lineage>
        <taxon>Bacteria</taxon>
        <taxon>Bacillati</taxon>
        <taxon>Bacillota</taxon>
        <taxon>Bacilli</taxon>
        <taxon>Lactobacillales</taxon>
        <taxon>Lactobacillaceae</taxon>
        <taxon>Periweissella</taxon>
    </lineage>
</organism>
<feature type="binding site" evidence="7">
    <location>
        <position position="92"/>
    </location>
    <ligand>
        <name>carbamoyl phosphate</name>
        <dbReference type="ChEBI" id="CHEBI:58228"/>
    </ligand>
</feature>
<protein>
    <recommendedName>
        <fullName evidence="3 7">Ornithine carbamoyltransferase</fullName>
        <shortName evidence="7">OTCase</shortName>
        <ecNumber evidence="3 7">2.1.3.3</ecNumber>
    </recommendedName>
</protein>
<dbReference type="GO" id="GO:0005737">
    <property type="term" value="C:cytoplasm"/>
    <property type="evidence" value="ECO:0007669"/>
    <property type="project" value="UniProtKB-SubCell"/>
</dbReference>
<name>A0A7X6N2Q2_9LACO</name>
<evidence type="ECO:0000256" key="1">
    <source>
        <dbReference type="ARBA" id="ARBA00004496"/>
    </source>
</evidence>
<dbReference type="Gene3D" id="3.40.50.1370">
    <property type="entry name" value="Aspartate/ornithine carbamoyltransferase"/>
    <property type="match status" value="2"/>
</dbReference>
<evidence type="ECO:0000313" key="11">
    <source>
        <dbReference type="Proteomes" id="UP000549765"/>
    </source>
</evidence>
<dbReference type="Pfam" id="PF02729">
    <property type="entry name" value="OTCace_N"/>
    <property type="match status" value="1"/>
</dbReference>